<dbReference type="RefSeq" id="WP_156050978.1">
    <property type="nucleotide sequence ID" value="NZ_JOEF01000008.1"/>
</dbReference>
<dbReference type="Proteomes" id="UP000183376">
    <property type="component" value="Chromosome I"/>
</dbReference>
<dbReference type="EMBL" id="LT629701">
    <property type="protein sequence ID" value="SDM86113.1"/>
    <property type="molecule type" value="Genomic_DNA"/>
</dbReference>
<sequence>MTPEQPYRPSPMALATPSAQLSAESIDAALIGIEDLDAVPLAEHVGRFDAVHSALTDALSAIDRV</sequence>
<dbReference type="OrthoDB" id="3579419at2"/>
<protein>
    <submittedName>
        <fullName evidence="1">Uncharacterized protein</fullName>
    </submittedName>
</protein>
<dbReference type="AlphaFoldDB" id="A0A1G9WPL9"/>
<evidence type="ECO:0000313" key="1">
    <source>
        <dbReference type="EMBL" id="SDM86113.1"/>
    </source>
</evidence>
<accession>A0A1G9WPL9</accession>
<keyword evidence="2" id="KW-1185">Reference proteome</keyword>
<evidence type="ECO:0000313" key="2">
    <source>
        <dbReference type="Proteomes" id="UP000183376"/>
    </source>
</evidence>
<organism evidence="1 2">
    <name type="scientific">Allokutzneria albata</name>
    <name type="common">Kibdelosporangium albatum</name>
    <dbReference type="NCBI Taxonomy" id="211114"/>
    <lineage>
        <taxon>Bacteria</taxon>
        <taxon>Bacillati</taxon>
        <taxon>Actinomycetota</taxon>
        <taxon>Actinomycetes</taxon>
        <taxon>Pseudonocardiales</taxon>
        <taxon>Pseudonocardiaceae</taxon>
        <taxon>Allokutzneria</taxon>
    </lineage>
</organism>
<reference evidence="1 2" key="1">
    <citation type="submission" date="2016-10" db="EMBL/GenBank/DDBJ databases">
        <authorList>
            <person name="de Groot N.N."/>
        </authorList>
    </citation>
    <scope>NUCLEOTIDE SEQUENCE [LARGE SCALE GENOMIC DNA]</scope>
    <source>
        <strain evidence="1 2">DSM 44149</strain>
    </source>
</reference>
<dbReference type="STRING" id="211114.SAMN04489726_3718"/>
<proteinExistence type="predicted"/>
<name>A0A1G9WPL9_ALLAB</name>
<gene>
    <name evidence="1" type="ORF">SAMN04489726_3718</name>
</gene>